<name>A0A498KHI0_MALDO</name>
<organism evidence="1 2">
    <name type="scientific">Malus domestica</name>
    <name type="common">Apple</name>
    <name type="synonym">Pyrus malus</name>
    <dbReference type="NCBI Taxonomy" id="3750"/>
    <lineage>
        <taxon>Eukaryota</taxon>
        <taxon>Viridiplantae</taxon>
        <taxon>Streptophyta</taxon>
        <taxon>Embryophyta</taxon>
        <taxon>Tracheophyta</taxon>
        <taxon>Spermatophyta</taxon>
        <taxon>Magnoliopsida</taxon>
        <taxon>eudicotyledons</taxon>
        <taxon>Gunneridae</taxon>
        <taxon>Pentapetalae</taxon>
        <taxon>rosids</taxon>
        <taxon>fabids</taxon>
        <taxon>Rosales</taxon>
        <taxon>Rosaceae</taxon>
        <taxon>Amygdaloideae</taxon>
        <taxon>Maleae</taxon>
        <taxon>Malus</taxon>
    </lineage>
</organism>
<dbReference type="Proteomes" id="UP000290289">
    <property type="component" value="Chromosome 3"/>
</dbReference>
<evidence type="ECO:0000313" key="1">
    <source>
        <dbReference type="EMBL" id="RXI04943.1"/>
    </source>
</evidence>
<sequence>MMVMASNTDEYAVVGRAKYEELQLEYSAWWFVESSNVSTNSDARDNGISQALSEGETFFEATGGKDNGDVKDMFIDDVGMHDAFLGVESPSC</sequence>
<dbReference type="AlphaFoldDB" id="A0A498KHI0"/>
<dbReference type="EMBL" id="RDQH01000329">
    <property type="protein sequence ID" value="RXI04943.1"/>
    <property type="molecule type" value="Genomic_DNA"/>
</dbReference>
<proteinExistence type="predicted"/>
<accession>A0A498KHI0</accession>
<protein>
    <submittedName>
        <fullName evidence="1">Uncharacterized protein</fullName>
    </submittedName>
</protein>
<gene>
    <name evidence="1" type="ORF">DVH24_039217</name>
</gene>
<evidence type="ECO:0000313" key="2">
    <source>
        <dbReference type="Proteomes" id="UP000290289"/>
    </source>
</evidence>
<keyword evidence="2" id="KW-1185">Reference proteome</keyword>
<reference evidence="1 2" key="1">
    <citation type="submission" date="2018-10" db="EMBL/GenBank/DDBJ databases">
        <title>A high-quality apple genome assembly.</title>
        <authorList>
            <person name="Hu J."/>
        </authorList>
    </citation>
    <scope>NUCLEOTIDE SEQUENCE [LARGE SCALE GENOMIC DNA]</scope>
    <source>
        <strain evidence="2">cv. HFTH1</strain>
        <tissue evidence="1">Young leaf</tissue>
    </source>
</reference>
<comment type="caution">
    <text evidence="1">The sequence shown here is derived from an EMBL/GenBank/DDBJ whole genome shotgun (WGS) entry which is preliminary data.</text>
</comment>